<evidence type="ECO:0000256" key="3">
    <source>
        <dbReference type="ARBA" id="ARBA00023163"/>
    </source>
</evidence>
<dbReference type="SUPFAM" id="SSF48452">
    <property type="entry name" value="TPR-like"/>
    <property type="match status" value="1"/>
</dbReference>
<dbReference type="InterPro" id="IPR041617">
    <property type="entry name" value="TPR_MalT"/>
</dbReference>
<dbReference type="STRING" id="1121291.SAMN02745134_01679"/>
<dbReference type="InterPro" id="IPR016032">
    <property type="entry name" value="Sig_transdc_resp-reg_C-effctor"/>
</dbReference>
<dbReference type="SMART" id="SM00421">
    <property type="entry name" value="HTH_LUXR"/>
    <property type="match status" value="1"/>
</dbReference>
<dbReference type="InterPro" id="IPR027417">
    <property type="entry name" value="P-loop_NTPase"/>
</dbReference>
<keyword evidence="3" id="KW-0804">Transcription</keyword>
<dbReference type="Gene3D" id="1.25.40.10">
    <property type="entry name" value="Tetratricopeptide repeat domain"/>
    <property type="match status" value="1"/>
</dbReference>
<dbReference type="GO" id="GO:0006355">
    <property type="term" value="P:regulation of DNA-templated transcription"/>
    <property type="evidence" value="ECO:0007669"/>
    <property type="project" value="InterPro"/>
</dbReference>
<dbReference type="SUPFAM" id="SSF46894">
    <property type="entry name" value="C-terminal effector domain of the bipartite response regulators"/>
    <property type="match status" value="1"/>
</dbReference>
<evidence type="ECO:0000256" key="2">
    <source>
        <dbReference type="ARBA" id="ARBA00023125"/>
    </source>
</evidence>
<dbReference type="InterPro" id="IPR011990">
    <property type="entry name" value="TPR-like_helical_dom_sf"/>
</dbReference>
<dbReference type="PROSITE" id="PS50043">
    <property type="entry name" value="HTH_LUXR_2"/>
    <property type="match status" value="1"/>
</dbReference>
<dbReference type="SUPFAM" id="SSF52540">
    <property type="entry name" value="P-loop containing nucleoside triphosphate hydrolases"/>
    <property type="match status" value="1"/>
</dbReference>
<dbReference type="Pfam" id="PF25873">
    <property type="entry name" value="WHD_MalT"/>
    <property type="match status" value="1"/>
</dbReference>
<name>A0A1W1XGL8_9CLOT</name>
<keyword evidence="7" id="KW-1185">Reference proteome</keyword>
<organism evidence="6 7">
    <name type="scientific">Clostridium acidisoli DSM 12555</name>
    <dbReference type="NCBI Taxonomy" id="1121291"/>
    <lineage>
        <taxon>Bacteria</taxon>
        <taxon>Bacillati</taxon>
        <taxon>Bacillota</taxon>
        <taxon>Clostridia</taxon>
        <taxon>Eubacteriales</taxon>
        <taxon>Clostridiaceae</taxon>
        <taxon>Clostridium</taxon>
    </lineage>
</organism>
<protein>
    <submittedName>
        <fullName evidence="6">LuxR family transcriptional regulator, maltose regulon positive regulatory protein</fullName>
    </submittedName>
</protein>
<accession>A0A1W1XGL8</accession>
<dbReference type="InterPro" id="IPR059106">
    <property type="entry name" value="WHD_MalT"/>
</dbReference>
<evidence type="ECO:0000259" key="5">
    <source>
        <dbReference type="PROSITE" id="PS50043"/>
    </source>
</evidence>
<evidence type="ECO:0000256" key="4">
    <source>
        <dbReference type="SAM" id="Coils"/>
    </source>
</evidence>
<gene>
    <name evidence="6" type="ORF">SAMN02745134_01679</name>
</gene>
<dbReference type="PROSITE" id="PS00622">
    <property type="entry name" value="HTH_LUXR_1"/>
    <property type="match status" value="1"/>
</dbReference>
<evidence type="ECO:0000313" key="7">
    <source>
        <dbReference type="Proteomes" id="UP000192468"/>
    </source>
</evidence>
<dbReference type="CDD" id="cd06170">
    <property type="entry name" value="LuxR_C_like"/>
    <property type="match status" value="1"/>
</dbReference>
<dbReference type="Gene3D" id="1.10.10.10">
    <property type="entry name" value="Winged helix-like DNA-binding domain superfamily/Winged helix DNA-binding domain"/>
    <property type="match status" value="1"/>
</dbReference>
<dbReference type="EMBL" id="FWXH01000004">
    <property type="protein sequence ID" value="SMC22661.1"/>
    <property type="molecule type" value="Genomic_DNA"/>
</dbReference>
<dbReference type="Proteomes" id="UP000192468">
    <property type="component" value="Unassembled WGS sequence"/>
</dbReference>
<dbReference type="AlphaFoldDB" id="A0A1W1XGL8"/>
<keyword evidence="2" id="KW-0238">DNA-binding</keyword>
<dbReference type="RefSeq" id="WP_084115164.1">
    <property type="nucleotide sequence ID" value="NZ_FWXH01000004.1"/>
</dbReference>
<dbReference type="OrthoDB" id="9789465at2"/>
<dbReference type="Gene3D" id="3.40.50.300">
    <property type="entry name" value="P-loop containing nucleotide triphosphate hydrolases"/>
    <property type="match status" value="1"/>
</dbReference>
<sequence length="852" mass="100158">MEKDIKFISTKLKMPVPRKNYIKREKLSSKLENILDYKVTLIKGAAASGKTTLVTSFIKEKNFEKIKWISLDKGNDDLFSFWYYVLEAIKDSIVNSEEVFHFSKIMLSKEDIESLVTMLINFIYTDEEIVMIFDDFHNIRNRYLLETIEYFIKYSGDNVHFILLSREEAPIYFGDLIMRGRLLEINEEELKFSEEESEAFIKNTLKVNFDNEFINKINKLSEGWVGGLQLIALASNNKNISKVNIVNKYMVEYLSKEILTALTEEERNFLINTSILSYFDEKICNKLLNISDSGEIINALLDKNLFLINIDEDKKIYRYHNIFSEFLKHELMKNDKKTIEVIHIKAGEIFEELYDLEESLNHFLAIGKYERSLKIIEQFGENQKGWPFLNKIPIEFILENRSLMVEKFFHHYCNGEIDKCKDIYDKVCMRKDYDDMKRVLKFTLQQSQINFGENDLLEFDVEIFEEIDKLNISDVSKAILLVMSSLLALYDNYEDADVIIKKIINIEKNYKNPYIRYFCLFQKAQIKEDFGDLNEAEKIYEEIFKMYEKYPILEKIKVNAYIGIIGIYLRRFQLEKAEEYLKKAKGAMYISNLGLEAAYNGNLIAYKIATKDYREIKKMIDRLYFFVESKQFVYHAAVISLLISAKNVTTQQLQSFVIQCESKEKLFIWDKITYAKALICLKKKAKALKVINEVLEVLRKYHVKPRLIQAIILKIQILKDELKSNEREIFNLLKEAIYYSYENKIIDVYILEGEGLENLLLNFKNEKSNSINQKEKDFLNEVLMYMNKEYKTEMLSEREKEVLTVLASGASNKEIAETLCISVATVKTHIINIYSKIGVSNRVEAAKKFREG</sequence>
<feature type="coiled-coil region" evidence="4">
    <location>
        <begin position="708"/>
        <end position="735"/>
    </location>
</feature>
<dbReference type="PANTHER" id="PTHR44688">
    <property type="entry name" value="DNA-BINDING TRANSCRIPTIONAL ACTIVATOR DEVR_DOSR"/>
    <property type="match status" value="1"/>
</dbReference>
<keyword evidence="1" id="KW-0805">Transcription regulation</keyword>
<dbReference type="InterPro" id="IPR036388">
    <property type="entry name" value="WH-like_DNA-bd_sf"/>
</dbReference>
<feature type="domain" description="HTH luxR-type" evidence="5">
    <location>
        <begin position="788"/>
        <end position="852"/>
    </location>
</feature>
<reference evidence="6 7" key="1">
    <citation type="submission" date="2017-04" db="EMBL/GenBank/DDBJ databases">
        <authorList>
            <person name="Afonso C.L."/>
            <person name="Miller P.J."/>
            <person name="Scott M.A."/>
            <person name="Spackman E."/>
            <person name="Goraichik I."/>
            <person name="Dimitrov K.M."/>
            <person name="Suarez D.L."/>
            <person name="Swayne D.E."/>
        </authorList>
    </citation>
    <scope>NUCLEOTIDE SEQUENCE [LARGE SCALE GENOMIC DNA]</scope>
    <source>
        <strain evidence="6 7">DSM 12555</strain>
    </source>
</reference>
<keyword evidence="4" id="KW-0175">Coiled coil</keyword>
<dbReference type="InterPro" id="IPR000792">
    <property type="entry name" value="Tscrpt_reg_LuxR_C"/>
</dbReference>
<dbReference type="GO" id="GO:0003677">
    <property type="term" value="F:DNA binding"/>
    <property type="evidence" value="ECO:0007669"/>
    <property type="project" value="UniProtKB-KW"/>
</dbReference>
<evidence type="ECO:0000256" key="1">
    <source>
        <dbReference type="ARBA" id="ARBA00023015"/>
    </source>
</evidence>
<dbReference type="PRINTS" id="PR00038">
    <property type="entry name" value="HTHLUXR"/>
</dbReference>
<proteinExistence type="predicted"/>
<dbReference type="Pfam" id="PF00196">
    <property type="entry name" value="GerE"/>
    <property type="match status" value="1"/>
</dbReference>
<dbReference type="PANTHER" id="PTHR44688:SF16">
    <property type="entry name" value="DNA-BINDING TRANSCRIPTIONAL ACTIVATOR DEVR_DOSR"/>
    <property type="match status" value="1"/>
</dbReference>
<dbReference type="Pfam" id="PF17874">
    <property type="entry name" value="TPR_MalT"/>
    <property type="match status" value="1"/>
</dbReference>
<evidence type="ECO:0000313" key="6">
    <source>
        <dbReference type="EMBL" id="SMC22661.1"/>
    </source>
</evidence>